<dbReference type="Gene3D" id="2.160.10.10">
    <property type="entry name" value="Hexapeptide repeat proteins"/>
    <property type="match status" value="1"/>
</dbReference>
<dbReference type="GO" id="GO:0008878">
    <property type="term" value="F:glucose-1-phosphate adenylyltransferase activity"/>
    <property type="evidence" value="ECO:0007669"/>
    <property type="project" value="InterPro"/>
</dbReference>
<name>A0A2I1PDS8_9MICO</name>
<evidence type="ECO:0000259" key="6">
    <source>
        <dbReference type="Pfam" id="PF24894"/>
    </source>
</evidence>
<dbReference type="EMBL" id="PKIZ01000001">
    <property type="protein sequence ID" value="PKZ42750.1"/>
    <property type="molecule type" value="Genomic_DNA"/>
</dbReference>
<dbReference type="CDD" id="cd04651">
    <property type="entry name" value="LbH_G1P_AT_C"/>
    <property type="match status" value="1"/>
</dbReference>
<dbReference type="PANTHER" id="PTHR43523:SF2">
    <property type="entry name" value="GLUCOSE-1-PHOSPHATE ADENYLYLTRANSFERASE"/>
    <property type="match status" value="1"/>
</dbReference>
<reference evidence="7 8" key="1">
    <citation type="submission" date="2017-12" db="EMBL/GenBank/DDBJ databases">
        <title>Phylogenetic diversity of female urinary microbiome.</title>
        <authorList>
            <person name="Thomas-White K."/>
            <person name="Wolfe A.J."/>
        </authorList>
    </citation>
    <scope>NUCLEOTIDE SEQUENCE [LARGE SCALE GENOMIC DNA]</scope>
    <source>
        <strain evidence="7 8">UMB1298</strain>
    </source>
</reference>
<dbReference type="RefSeq" id="WP_101848908.1">
    <property type="nucleotide sequence ID" value="NZ_JBHLVH010000014.1"/>
</dbReference>
<feature type="domain" description="Nucleotidyl transferase" evidence="5">
    <location>
        <begin position="14"/>
        <end position="277"/>
    </location>
</feature>
<protein>
    <submittedName>
        <fullName evidence="7">Glucose-1-phosphate adenylyltransferase</fullName>
    </submittedName>
</protein>
<evidence type="ECO:0000256" key="4">
    <source>
        <dbReference type="ARBA" id="ARBA00023056"/>
    </source>
</evidence>
<evidence type="ECO:0000256" key="1">
    <source>
        <dbReference type="ARBA" id="ARBA00010443"/>
    </source>
</evidence>
<evidence type="ECO:0000313" key="8">
    <source>
        <dbReference type="Proteomes" id="UP000234206"/>
    </source>
</evidence>
<dbReference type="Pfam" id="PF24894">
    <property type="entry name" value="Hexapep_GlmU"/>
    <property type="match status" value="1"/>
</dbReference>
<evidence type="ECO:0000259" key="5">
    <source>
        <dbReference type="Pfam" id="PF00483"/>
    </source>
</evidence>
<dbReference type="SUPFAM" id="SSF51161">
    <property type="entry name" value="Trimeric LpxA-like enzymes"/>
    <property type="match status" value="1"/>
</dbReference>
<evidence type="ECO:0000256" key="3">
    <source>
        <dbReference type="ARBA" id="ARBA00022695"/>
    </source>
</evidence>
<comment type="caution">
    <text evidence="7">The sequence shown here is derived from an EMBL/GenBank/DDBJ whole genome shotgun (WGS) entry which is preliminary data.</text>
</comment>
<gene>
    <name evidence="7" type="ORF">CYJ76_00360</name>
</gene>
<keyword evidence="3 7" id="KW-0548">Nucleotidyltransferase</keyword>
<dbReference type="InterPro" id="IPR056818">
    <property type="entry name" value="GlmU/GlgC-like_hexapep"/>
</dbReference>
<dbReference type="InterPro" id="IPR029044">
    <property type="entry name" value="Nucleotide-diphossugar_trans"/>
</dbReference>
<keyword evidence="4" id="KW-0320">Glycogen biosynthesis</keyword>
<dbReference type="InterPro" id="IPR011004">
    <property type="entry name" value="Trimer_LpxA-like_sf"/>
</dbReference>
<dbReference type="Proteomes" id="UP000234206">
    <property type="component" value="Unassembled WGS sequence"/>
</dbReference>
<comment type="similarity">
    <text evidence="1">Belongs to the bacterial/plant glucose-1-phosphate adenylyltransferase family.</text>
</comment>
<evidence type="ECO:0000313" key="7">
    <source>
        <dbReference type="EMBL" id="PKZ42750.1"/>
    </source>
</evidence>
<dbReference type="InterPro" id="IPR005835">
    <property type="entry name" value="NTP_transferase_dom"/>
</dbReference>
<organism evidence="7 8">
    <name type="scientific">Kytococcus schroeteri</name>
    <dbReference type="NCBI Taxonomy" id="138300"/>
    <lineage>
        <taxon>Bacteria</taxon>
        <taxon>Bacillati</taxon>
        <taxon>Actinomycetota</taxon>
        <taxon>Actinomycetes</taxon>
        <taxon>Micrococcales</taxon>
        <taxon>Kytococcaceae</taxon>
        <taxon>Kytococcus</taxon>
    </lineage>
</organism>
<feature type="domain" description="Glucose-1-phosphate adenylyltransferase/Bifunctional protein GlmU-like C-terminal hexapeptide" evidence="6">
    <location>
        <begin position="306"/>
        <end position="378"/>
    </location>
</feature>
<dbReference type="Gene3D" id="3.90.550.10">
    <property type="entry name" value="Spore Coat Polysaccharide Biosynthesis Protein SpsA, Chain A"/>
    <property type="match status" value="1"/>
</dbReference>
<dbReference type="GO" id="GO:0005978">
    <property type="term" value="P:glycogen biosynthetic process"/>
    <property type="evidence" value="ECO:0007669"/>
    <property type="project" value="UniProtKB-KW"/>
</dbReference>
<proteinExistence type="inferred from homology"/>
<evidence type="ECO:0000256" key="2">
    <source>
        <dbReference type="ARBA" id="ARBA00022679"/>
    </source>
</evidence>
<dbReference type="PANTHER" id="PTHR43523">
    <property type="entry name" value="GLUCOSE-1-PHOSPHATE ADENYLYLTRANSFERASE-RELATED"/>
    <property type="match status" value="1"/>
</dbReference>
<sequence>MTRTPAPDAPRVLAIVQAGGQGSRMEVLTQERAKPALPYAGSYRLVDLAVSAAAHAGISDVWVSVQYMASTLDDHLQHGRPWDLDRVRGGYRRMVPESGHADGPAFSESNTEDLLAVRDAVEAHGPDVVITLSADQVLVADLAEAVAAHTASGAECTVLSLPASPEVARHKAVLTLDGERVTDIAEKPEEPGDDPEISAEVVVYSWPALREVLDAVRADRASCPGDPAEADDDGPGDLPEEVLPRLVERGSVRRHRVEGYWRDMGRPSAYLQGHRDLVADPDQVFATEHLVVRSSHRDLPPALVTSTGRASDALLSPGCRVAGTVERSVLGPGVVVEEGATVVDSVLFDEVHVAAGASISTAIVDEGVQVGADARVGEPGPDELEDEHIVLVGRQSTIGEGVELAPGARLDPGTTA</sequence>
<accession>A0A2I1PDS8</accession>
<keyword evidence="8" id="KW-1185">Reference proteome</keyword>
<dbReference type="Pfam" id="PF00483">
    <property type="entry name" value="NTP_transferase"/>
    <property type="match status" value="1"/>
</dbReference>
<dbReference type="SUPFAM" id="SSF53448">
    <property type="entry name" value="Nucleotide-diphospho-sugar transferases"/>
    <property type="match status" value="1"/>
</dbReference>
<dbReference type="OrthoDB" id="9801810at2"/>
<dbReference type="AlphaFoldDB" id="A0A2I1PDS8"/>
<dbReference type="InterPro" id="IPR011831">
    <property type="entry name" value="ADP-Glc_PPase"/>
</dbReference>
<keyword evidence="2 7" id="KW-0808">Transferase</keyword>